<dbReference type="PANTHER" id="PTHR23301:SF0">
    <property type="entry name" value="CHITIN-BINDING TYPE-2 DOMAIN-CONTAINING PROTEIN-RELATED"/>
    <property type="match status" value="1"/>
</dbReference>
<dbReference type="EMBL" id="JASPKZ010008064">
    <property type="protein sequence ID" value="KAJ9580996.1"/>
    <property type="molecule type" value="Genomic_DNA"/>
</dbReference>
<keyword evidence="5" id="KW-0325">Glycoprotein</keyword>
<keyword evidence="3" id="KW-0677">Repeat</keyword>
<sequence length="1281" mass="145084">MLGLLLLLFVAGTDGWTWGSVKSCPPGEEPQCPKNPTHDIENYFPHPTDCHYYIQCDGNGKAQCEHNATTRQSSLLPPICVPDRDEESSEINGTIILPEPCEDAIDCNYYYRNCTERTQCPSNQHFNKKLKRCEDKCIAGCMNPSEIPECRQCPQEGEIINYQCEYYMVCINGVPEQVKCKSNEHFDVTAKKCIPGSCCEDKPDPKNCSFYITNCAERKQCPPDQHYSKKNKQCENVCTAGCQNPENILQCRECEFEGEILKHNCEGYIMCRNGKAQIFKCAISEHFDEKAGKCLPGSCCEDQPDLDNCGYYITNCNQRVSCPRDQHFNKLTKKCENACTAGCQDPLKIPQCRECRTEGIINSDCHYYTICRNGKPEHIKCSITEHFDEVVKKCLPGSCCEDKPDTTDCGYYLTNCDERVACPANQHFNRQTKHCENLCTAGCQSPLEIPQCQQRQCTEGEILQYDCQHYSICKNGQLQEVKCKTSEHFDVTAGKCIPGSCCEDKPDANDCGYYITNCDQRVACPPKQHFNRQTKRCEYLCTAGCQNPLKIPECRQCQEGQILQYDCQFYTVCRNGKPEEVKCGNNQRFDVTAQRCVPGSCCEDKPDATDCGFYITNCNQRVPCPPNTHYNKQTKRCEDVCVAGCQNPSEIPRCRKCQEGQILQYECQYYTICKNGKSEQIQCSVGQRFDVTAQRCVPGSCCEDKPDATDCGFYITNCNQRVPCPPNTHYNKTNQTLCEDVCVAGCQNPSEIPRCRKCQEGQILQYECQYYTICKNGKSEQIQCSVGQRFDVTAQRCVPGSCCEDKPDATDCGFYITNCNQRVPCPPNTHYNKQTKRCEDVCVAGCQNPSEIPRCRKCQEGQILQYECQYYTICKNGKSEQIQCSVGQRFDVTAQRCVPGSCCEDKPDATDCGFYITNCNQRVPCPPNTHYNKQTKRCEDVCVAGCQNPLEIPRCRNCQEGQILQYECQYYTICKNGKSEQIQCSIGQRFDVTAQRCVPGSCCEDKPDPHDCSYYITNCNQRIACPSNQHFNSHTRKCENVCTAGCQNPQQLPECNKCIEGKILQSDCQNYVICRNGIPEQVRCKSNERFDINARRCVPGSCCQDKPDPNDCSYYITNCNQRTACPPNQHYNKYNKRCEDKCVAGCIDATQIPDCRSECEEGKTYEDPCSCDMYYICQNGKKVLTMCHEGLHYNRTLSHCDAPCADVCVKLFARNPECCASTKGKPEPNCSLTKLPVFLPHPSDSRWFYQCIDGVLYCNRCPPGHRWNTDADTCENTCLCP</sequence>
<feature type="signal peptide" evidence="6">
    <location>
        <begin position="1"/>
        <end position="15"/>
    </location>
</feature>
<feature type="chain" id="PRO_5042083281" description="Chitin-binding type-2 domain-containing protein" evidence="6">
    <location>
        <begin position="16"/>
        <end position="1281"/>
    </location>
</feature>
<keyword evidence="1" id="KW-0147">Chitin-binding</keyword>
<evidence type="ECO:0000256" key="3">
    <source>
        <dbReference type="ARBA" id="ARBA00022737"/>
    </source>
</evidence>
<accession>A0AAD7ZIF5</accession>
<evidence type="ECO:0000256" key="2">
    <source>
        <dbReference type="ARBA" id="ARBA00022729"/>
    </source>
</evidence>
<evidence type="ECO:0000313" key="8">
    <source>
        <dbReference type="EMBL" id="KAJ9580996.1"/>
    </source>
</evidence>
<evidence type="ECO:0000256" key="1">
    <source>
        <dbReference type="ARBA" id="ARBA00022669"/>
    </source>
</evidence>
<keyword evidence="9" id="KW-1185">Reference proteome</keyword>
<dbReference type="InterPro" id="IPR036508">
    <property type="entry name" value="Chitin-bd_dom_sf"/>
</dbReference>
<evidence type="ECO:0000256" key="6">
    <source>
        <dbReference type="SAM" id="SignalP"/>
    </source>
</evidence>
<gene>
    <name evidence="8" type="ORF">L9F63_023823</name>
</gene>
<dbReference type="InterPro" id="IPR002557">
    <property type="entry name" value="Chitin-bd_dom"/>
</dbReference>
<dbReference type="SUPFAM" id="SSF57625">
    <property type="entry name" value="Invertebrate chitin-binding proteins"/>
    <property type="match status" value="12"/>
</dbReference>
<dbReference type="PANTHER" id="PTHR23301">
    <property type="entry name" value="CHITIN BINDING PERITROPHIN-A"/>
    <property type="match status" value="1"/>
</dbReference>
<feature type="domain" description="Chitin-binding type-2" evidence="7">
    <location>
        <begin position="1156"/>
        <end position="1210"/>
    </location>
</feature>
<protein>
    <recommendedName>
        <fullName evidence="7">Chitin-binding type-2 domain-containing protein</fullName>
    </recommendedName>
</protein>
<dbReference type="GO" id="GO:0005576">
    <property type="term" value="C:extracellular region"/>
    <property type="evidence" value="ECO:0007669"/>
    <property type="project" value="InterPro"/>
</dbReference>
<dbReference type="GO" id="GO:0008061">
    <property type="term" value="F:chitin binding"/>
    <property type="evidence" value="ECO:0007669"/>
    <property type="project" value="UniProtKB-KW"/>
</dbReference>
<reference evidence="8" key="2">
    <citation type="submission" date="2023-05" db="EMBL/GenBank/DDBJ databases">
        <authorList>
            <person name="Fouks B."/>
        </authorList>
    </citation>
    <scope>NUCLEOTIDE SEQUENCE</scope>
    <source>
        <strain evidence="8">Stay&amp;Tobe</strain>
        <tissue evidence="8">Testes</tissue>
    </source>
</reference>
<name>A0AAD7ZIF5_DIPPU</name>
<evidence type="ECO:0000256" key="4">
    <source>
        <dbReference type="ARBA" id="ARBA00023157"/>
    </source>
</evidence>
<organism evidence="8 9">
    <name type="scientific">Diploptera punctata</name>
    <name type="common">Pacific beetle cockroach</name>
    <dbReference type="NCBI Taxonomy" id="6984"/>
    <lineage>
        <taxon>Eukaryota</taxon>
        <taxon>Metazoa</taxon>
        <taxon>Ecdysozoa</taxon>
        <taxon>Arthropoda</taxon>
        <taxon>Hexapoda</taxon>
        <taxon>Insecta</taxon>
        <taxon>Pterygota</taxon>
        <taxon>Neoptera</taxon>
        <taxon>Polyneoptera</taxon>
        <taxon>Dictyoptera</taxon>
        <taxon>Blattodea</taxon>
        <taxon>Blaberoidea</taxon>
        <taxon>Blaberidae</taxon>
        <taxon>Diplopterinae</taxon>
        <taxon>Diploptera</taxon>
    </lineage>
</organism>
<evidence type="ECO:0000259" key="7">
    <source>
        <dbReference type="PROSITE" id="PS50940"/>
    </source>
</evidence>
<dbReference type="Proteomes" id="UP001233999">
    <property type="component" value="Unassembled WGS sequence"/>
</dbReference>
<keyword evidence="2 6" id="KW-0732">Signal</keyword>
<dbReference type="InterPro" id="IPR051940">
    <property type="entry name" value="Chitin_bind-dev_reg"/>
</dbReference>
<dbReference type="SMART" id="SM00494">
    <property type="entry name" value="ChtBD2"/>
    <property type="match status" value="23"/>
</dbReference>
<keyword evidence="4" id="KW-1015">Disulfide bond</keyword>
<comment type="caution">
    <text evidence="8">The sequence shown here is derived from an EMBL/GenBank/DDBJ whole genome shotgun (WGS) entry which is preliminary data.</text>
</comment>
<evidence type="ECO:0000256" key="5">
    <source>
        <dbReference type="ARBA" id="ARBA00023180"/>
    </source>
</evidence>
<dbReference type="Pfam" id="PF01607">
    <property type="entry name" value="CBM_14"/>
    <property type="match status" value="9"/>
</dbReference>
<evidence type="ECO:0000313" key="9">
    <source>
        <dbReference type="Proteomes" id="UP001233999"/>
    </source>
</evidence>
<reference evidence="8" key="1">
    <citation type="journal article" date="2023" name="IScience">
        <title>Live-bearing cockroach genome reveals convergent evolutionary mechanisms linked to viviparity in insects and beyond.</title>
        <authorList>
            <person name="Fouks B."/>
            <person name="Harrison M.C."/>
            <person name="Mikhailova A.A."/>
            <person name="Marchal E."/>
            <person name="English S."/>
            <person name="Carruthers M."/>
            <person name="Jennings E.C."/>
            <person name="Chiamaka E.L."/>
            <person name="Frigard R.A."/>
            <person name="Pippel M."/>
            <person name="Attardo G.M."/>
            <person name="Benoit J.B."/>
            <person name="Bornberg-Bauer E."/>
            <person name="Tobe S.S."/>
        </authorList>
    </citation>
    <scope>NUCLEOTIDE SEQUENCE</scope>
    <source>
        <strain evidence="8">Stay&amp;Tobe</strain>
    </source>
</reference>
<proteinExistence type="predicted"/>
<dbReference type="PROSITE" id="PS50940">
    <property type="entry name" value="CHIT_BIND_II"/>
    <property type="match status" value="2"/>
</dbReference>
<feature type="domain" description="Chitin-binding type-2" evidence="7">
    <location>
        <begin position="1227"/>
        <end position="1274"/>
    </location>
</feature>
<dbReference type="Gene3D" id="2.170.140.10">
    <property type="entry name" value="Chitin binding domain"/>
    <property type="match status" value="2"/>
</dbReference>